<dbReference type="EMBL" id="FMZW01000003">
    <property type="protein sequence ID" value="SDC51038.1"/>
    <property type="molecule type" value="Genomic_DNA"/>
</dbReference>
<gene>
    <name evidence="2" type="ORF">SAMN05216337_1003153</name>
</gene>
<proteinExistence type="predicted"/>
<dbReference type="AlphaFoldDB" id="A0A1G6M668"/>
<name>A0A1G6M668_9BRAD</name>
<keyword evidence="1" id="KW-0732">Signal</keyword>
<evidence type="ECO:0000256" key="1">
    <source>
        <dbReference type="SAM" id="SignalP"/>
    </source>
</evidence>
<evidence type="ECO:0000313" key="2">
    <source>
        <dbReference type="EMBL" id="SDC51038.1"/>
    </source>
</evidence>
<reference evidence="2 3" key="1">
    <citation type="submission" date="2016-10" db="EMBL/GenBank/DDBJ databases">
        <authorList>
            <person name="de Groot N.N."/>
        </authorList>
    </citation>
    <scope>NUCLEOTIDE SEQUENCE [LARGE SCALE GENOMIC DNA]</scope>
    <source>
        <strain evidence="2 3">R5</strain>
    </source>
</reference>
<feature type="chain" id="PRO_5011666334" evidence="1">
    <location>
        <begin position="28"/>
        <end position="81"/>
    </location>
</feature>
<organism evidence="2 3">
    <name type="scientific">Bradyrhizobium brasilense</name>
    <dbReference type="NCBI Taxonomy" id="1419277"/>
    <lineage>
        <taxon>Bacteria</taxon>
        <taxon>Pseudomonadati</taxon>
        <taxon>Pseudomonadota</taxon>
        <taxon>Alphaproteobacteria</taxon>
        <taxon>Hyphomicrobiales</taxon>
        <taxon>Nitrobacteraceae</taxon>
        <taxon>Bradyrhizobium</taxon>
    </lineage>
</organism>
<dbReference type="Proteomes" id="UP000199245">
    <property type="component" value="Unassembled WGS sequence"/>
</dbReference>
<sequence length="81" mass="8846">MRETVSGVSVRFSVVLALLLASRAAVAAPAAETAKRCLRAAYMVYPYKRPGAVPMSGDRLHFFQQCMARDDTKSAEAPNRD</sequence>
<feature type="signal peptide" evidence="1">
    <location>
        <begin position="1"/>
        <end position="27"/>
    </location>
</feature>
<protein>
    <submittedName>
        <fullName evidence="2">Uncharacterized protein</fullName>
    </submittedName>
</protein>
<accession>A0A1G6M668</accession>
<evidence type="ECO:0000313" key="3">
    <source>
        <dbReference type="Proteomes" id="UP000199245"/>
    </source>
</evidence>